<protein>
    <submittedName>
        <fullName evidence="5">Probable inactive tRNA-specific adenosine deaminase 3</fullName>
    </submittedName>
</protein>
<dbReference type="PROSITE" id="PS51747">
    <property type="entry name" value="CYT_DCMP_DEAMINASES_2"/>
    <property type="match status" value="1"/>
</dbReference>
<dbReference type="InterPro" id="IPR002125">
    <property type="entry name" value="CMP_dCMP_dom"/>
</dbReference>
<accession>A0AAD1T8A2</accession>
<evidence type="ECO:0000256" key="3">
    <source>
        <dbReference type="ARBA" id="ARBA00038160"/>
    </source>
</evidence>
<evidence type="ECO:0000313" key="5">
    <source>
        <dbReference type="EMBL" id="CAH2321393.1"/>
    </source>
</evidence>
<dbReference type="Pfam" id="PF00383">
    <property type="entry name" value="dCMP_cyt_deam_1"/>
    <property type="match status" value="1"/>
</dbReference>
<evidence type="ECO:0000313" key="6">
    <source>
        <dbReference type="Proteomes" id="UP001295444"/>
    </source>
</evidence>
<sequence length="399" mass="44413">MAPSSTWNAIPVLSLKEEKELKEEDSGNGPPLTLFYAAPILDKKQTSRLSQMLTVNRPFPDILRHLKRVRSCSSRLDILLFPSKDNELLSITLNDGDPATSKQIFCCDGDIRESKNVTEHKDFVQAPSIAAFFKDTSADLTGLGKPFLVSVPSKAPKSRKDQQAWAVYWPTTFHSKQHGVNVEENSGSEFMSEDEKARIGSNMCRALKAAQQSQANGVCGLGATIVNPETGEVLALTSDQTEKTGKPFLHACMVAIDQVARRQGGGAYPNLFIEDKECNVGEEPLNEMKNRKGADQKNFEKGKQGMWKYATVDEHEKRKRMEEQAPYLCTGYEVYVTQEPCVMCAMALLHSRVSRVYYGCNSPGGALGTSYRLHCNTGLNHRFLVYRGVMEDECQKLLN</sequence>
<dbReference type="GO" id="GO:0005634">
    <property type="term" value="C:nucleus"/>
    <property type="evidence" value="ECO:0007669"/>
    <property type="project" value="TreeGrafter"/>
</dbReference>
<dbReference type="GO" id="GO:0008033">
    <property type="term" value="P:tRNA processing"/>
    <property type="evidence" value="ECO:0007669"/>
    <property type="project" value="UniProtKB-KW"/>
</dbReference>
<evidence type="ECO:0000259" key="4">
    <source>
        <dbReference type="PROSITE" id="PS51747"/>
    </source>
</evidence>
<organism evidence="5 6">
    <name type="scientific">Pelobates cultripes</name>
    <name type="common">Western spadefoot toad</name>
    <dbReference type="NCBI Taxonomy" id="61616"/>
    <lineage>
        <taxon>Eukaryota</taxon>
        <taxon>Metazoa</taxon>
        <taxon>Chordata</taxon>
        <taxon>Craniata</taxon>
        <taxon>Vertebrata</taxon>
        <taxon>Euteleostomi</taxon>
        <taxon>Amphibia</taxon>
        <taxon>Batrachia</taxon>
        <taxon>Anura</taxon>
        <taxon>Pelobatoidea</taxon>
        <taxon>Pelobatidae</taxon>
        <taxon>Pelobates</taxon>
    </lineage>
</organism>
<evidence type="ECO:0000256" key="2">
    <source>
        <dbReference type="ARBA" id="ARBA00022694"/>
    </source>
</evidence>
<dbReference type="AlphaFoldDB" id="A0AAD1T8A2"/>
<keyword evidence="2" id="KW-0819">tRNA processing</keyword>
<dbReference type="PANTHER" id="PTHR11079:SF156">
    <property type="entry name" value="INACTIVE TRNA-SPECIFIC ADENOSINE DEAMINASE-LIKE PROTEIN 3-RELATED"/>
    <property type="match status" value="1"/>
</dbReference>
<name>A0AAD1T8A2_PELCU</name>
<dbReference type="SUPFAM" id="SSF53927">
    <property type="entry name" value="Cytidine deaminase-like"/>
    <property type="match status" value="1"/>
</dbReference>
<keyword evidence="6" id="KW-1185">Reference proteome</keyword>
<dbReference type="EMBL" id="OW240922">
    <property type="protein sequence ID" value="CAH2321393.1"/>
    <property type="molecule type" value="Genomic_DNA"/>
</dbReference>
<comment type="cofactor">
    <cofactor evidence="1">
        <name>Zn(2+)</name>
        <dbReference type="ChEBI" id="CHEBI:29105"/>
    </cofactor>
</comment>
<feature type="domain" description="CMP/dCMP-type deaminase" evidence="4">
    <location>
        <begin position="197"/>
        <end position="386"/>
    </location>
</feature>
<dbReference type="Proteomes" id="UP001295444">
    <property type="component" value="Chromosome 11"/>
</dbReference>
<evidence type="ECO:0000256" key="1">
    <source>
        <dbReference type="ARBA" id="ARBA00001947"/>
    </source>
</evidence>
<dbReference type="GO" id="GO:0005737">
    <property type="term" value="C:cytoplasm"/>
    <property type="evidence" value="ECO:0007669"/>
    <property type="project" value="TreeGrafter"/>
</dbReference>
<dbReference type="CDD" id="cd01285">
    <property type="entry name" value="nucleoside_deaminase"/>
    <property type="match status" value="1"/>
</dbReference>
<comment type="similarity">
    <text evidence="3">Belongs to the cytidine and deoxycytidylate deaminase family. ADAT3 subfamily.</text>
</comment>
<dbReference type="GO" id="GO:0052717">
    <property type="term" value="F:tRNA-specific adenosine-34 deaminase activity"/>
    <property type="evidence" value="ECO:0007669"/>
    <property type="project" value="TreeGrafter"/>
</dbReference>
<dbReference type="InterPro" id="IPR016193">
    <property type="entry name" value="Cytidine_deaminase-like"/>
</dbReference>
<dbReference type="PANTHER" id="PTHR11079">
    <property type="entry name" value="CYTOSINE DEAMINASE FAMILY MEMBER"/>
    <property type="match status" value="1"/>
</dbReference>
<dbReference type="Gene3D" id="3.40.140.10">
    <property type="entry name" value="Cytidine Deaminase, domain 2"/>
    <property type="match status" value="1"/>
</dbReference>
<gene>
    <name evidence="5" type="ORF">PECUL_23A055756</name>
</gene>
<reference evidence="5" key="1">
    <citation type="submission" date="2022-03" db="EMBL/GenBank/DDBJ databases">
        <authorList>
            <person name="Alioto T."/>
            <person name="Alioto T."/>
            <person name="Gomez Garrido J."/>
        </authorList>
    </citation>
    <scope>NUCLEOTIDE SEQUENCE</scope>
</reference>
<proteinExistence type="inferred from homology"/>